<evidence type="ECO:0000313" key="3">
    <source>
        <dbReference type="Proteomes" id="UP001165122"/>
    </source>
</evidence>
<keyword evidence="3" id="KW-1185">Reference proteome</keyword>
<gene>
    <name evidence="2" type="ORF">TrLO_g13228</name>
</gene>
<protein>
    <submittedName>
        <fullName evidence="2">Uncharacterized protein</fullName>
    </submittedName>
</protein>
<dbReference type="Proteomes" id="UP001165122">
    <property type="component" value="Unassembled WGS sequence"/>
</dbReference>
<dbReference type="EMBL" id="BRXW01000114">
    <property type="protein sequence ID" value="GMI07675.1"/>
    <property type="molecule type" value="Genomic_DNA"/>
</dbReference>
<name>A0A9W7F8T8_9STRA</name>
<feature type="region of interest" description="Disordered" evidence="1">
    <location>
        <begin position="1"/>
        <end position="23"/>
    </location>
</feature>
<evidence type="ECO:0000256" key="1">
    <source>
        <dbReference type="SAM" id="MobiDB-lite"/>
    </source>
</evidence>
<accession>A0A9W7F8T8</accession>
<organism evidence="2 3">
    <name type="scientific">Triparma laevis f. longispina</name>
    <dbReference type="NCBI Taxonomy" id="1714387"/>
    <lineage>
        <taxon>Eukaryota</taxon>
        <taxon>Sar</taxon>
        <taxon>Stramenopiles</taxon>
        <taxon>Ochrophyta</taxon>
        <taxon>Bolidophyceae</taxon>
        <taxon>Parmales</taxon>
        <taxon>Triparmaceae</taxon>
        <taxon>Triparma</taxon>
    </lineage>
</organism>
<sequence>MGASASSQSFTSGPSTLSSQQFNPKSMNEVSHALLTCNRYMHETFGEVVAMPNALVNRLHEYLLTPIINKNWLGMGNSFSLKTKRYPSSSSIAVYSFKLTKKTLSINYVRKSDNDTHIIKAGGGLICETQHWMQGSTVHEEVVVDWPNLEEQGHVEWKNEDTGDYLRQIFNFGTKPGEELLILNSETIDAEDPRISEYAKSLLKSDPKRTLIQFNGFPKFKRLPDDHLFVLVGCIINSENNKTEAVILGERLRMGNVPQSVKRGDFSVKELVKCEAGYQGGKGFREVDGQAYYMWEEEDVYNFEEGTWK</sequence>
<evidence type="ECO:0000313" key="2">
    <source>
        <dbReference type="EMBL" id="GMI07675.1"/>
    </source>
</evidence>
<dbReference type="AlphaFoldDB" id="A0A9W7F8T8"/>
<reference evidence="3" key="1">
    <citation type="journal article" date="2023" name="Commun. Biol.">
        <title>Genome analysis of Parmales, the sister group of diatoms, reveals the evolutionary specialization of diatoms from phago-mixotrophs to photoautotrophs.</title>
        <authorList>
            <person name="Ban H."/>
            <person name="Sato S."/>
            <person name="Yoshikawa S."/>
            <person name="Yamada K."/>
            <person name="Nakamura Y."/>
            <person name="Ichinomiya M."/>
            <person name="Sato N."/>
            <person name="Blanc-Mathieu R."/>
            <person name="Endo H."/>
            <person name="Kuwata A."/>
            <person name="Ogata H."/>
        </authorList>
    </citation>
    <scope>NUCLEOTIDE SEQUENCE [LARGE SCALE GENOMIC DNA]</scope>
    <source>
        <strain evidence="3">NIES 3700</strain>
    </source>
</reference>
<dbReference type="OrthoDB" id="10492629at2759"/>
<comment type="caution">
    <text evidence="2">The sequence shown here is derived from an EMBL/GenBank/DDBJ whole genome shotgun (WGS) entry which is preliminary data.</text>
</comment>
<proteinExistence type="predicted"/>